<dbReference type="Proteomes" id="UP000799779">
    <property type="component" value="Unassembled WGS sequence"/>
</dbReference>
<dbReference type="AlphaFoldDB" id="A0A6A5WX12"/>
<gene>
    <name evidence="1" type="ORF">P154DRAFT_532015</name>
</gene>
<evidence type="ECO:0000313" key="2">
    <source>
        <dbReference type="Proteomes" id="UP000799779"/>
    </source>
</evidence>
<organism evidence="1 2">
    <name type="scientific">Amniculicola lignicola CBS 123094</name>
    <dbReference type="NCBI Taxonomy" id="1392246"/>
    <lineage>
        <taxon>Eukaryota</taxon>
        <taxon>Fungi</taxon>
        <taxon>Dikarya</taxon>
        <taxon>Ascomycota</taxon>
        <taxon>Pezizomycotina</taxon>
        <taxon>Dothideomycetes</taxon>
        <taxon>Pleosporomycetidae</taxon>
        <taxon>Pleosporales</taxon>
        <taxon>Amniculicolaceae</taxon>
        <taxon>Amniculicola</taxon>
    </lineage>
</organism>
<protein>
    <submittedName>
        <fullName evidence="1">Uncharacterized protein</fullName>
    </submittedName>
</protein>
<accession>A0A6A5WX12</accession>
<keyword evidence="2" id="KW-1185">Reference proteome</keyword>
<sequence>MSGPPALTKFASYPLGLTISRAERRALVLAAIANDPPQDAKLIRMTRTYEDIDAKVKDLEAISPSLLPIQVPAAIALAVIAENWGTFDLCPMLGHGSWEMRPEGNIETWDVKLLAMIAILSEFTPGQLRVCTLITSSVETRLAKTKGKDPTITAEDVKRVITDLIFNVIDNHPKRSTTLDMMPEDSDEEGWDKRFKHPYILD</sequence>
<reference evidence="1" key="1">
    <citation type="journal article" date="2020" name="Stud. Mycol.">
        <title>101 Dothideomycetes genomes: a test case for predicting lifestyles and emergence of pathogens.</title>
        <authorList>
            <person name="Haridas S."/>
            <person name="Albert R."/>
            <person name="Binder M."/>
            <person name="Bloem J."/>
            <person name="Labutti K."/>
            <person name="Salamov A."/>
            <person name="Andreopoulos B."/>
            <person name="Baker S."/>
            <person name="Barry K."/>
            <person name="Bills G."/>
            <person name="Bluhm B."/>
            <person name="Cannon C."/>
            <person name="Castanera R."/>
            <person name="Culley D."/>
            <person name="Daum C."/>
            <person name="Ezra D."/>
            <person name="Gonzalez J."/>
            <person name="Henrissat B."/>
            <person name="Kuo A."/>
            <person name="Liang C."/>
            <person name="Lipzen A."/>
            <person name="Lutzoni F."/>
            <person name="Magnuson J."/>
            <person name="Mondo S."/>
            <person name="Nolan M."/>
            <person name="Ohm R."/>
            <person name="Pangilinan J."/>
            <person name="Park H.-J."/>
            <person name="Ramirez L."/>
            <person name="Alfaro M."/>
            <person name="Sun H."/>
            <person name="Tritt A."/>
            <person name="Yoshinaga Y."/>
            <person name="Zwiers L.-H."/>
            <person name="Turgeon B."/>
            <person name="Goodwin S."/>
            <person name="Spatafora J."/>
            <person name="Crous P."/>
            <person name="Grigoriev I."/>
        </authorList>
    </citation>
    <scope>NUCLEOTIDE SEQUENCE</scope>
    <source>
        <strain evidence="1">CBS 123094</strain>
    </source>
</reference>
<proteinExistence type="predicted"/>
<dbReference type="OrthoDB" id="3677054at2759"/>
<name>A0A6A5WX12_9PLEO</name>
<dbReference type="EMBL" id="ML977571">
    <property type="protein sequence ID" value="KAF2003635.1"/>
    <property type="molecule type" value="Genomic_DNA"/>
</dbReference>
<evidence type="ECO:0000313" key="1">
    <source>
        <dbReference type="EMBL" id="KAF2003635.1"/>
    </source>
</evidence>